<evidence type="ECO:0000256" key="1">
    <source>
        <dbReference type="SAM" id="Phobius"/>
    </source>
</evidence>
<dbReference type="STRING" id="659014.SAMN04487996_112192"/>
<dbReference type="RefSeq" id="WP_090154189.1">
    <property type="nucleotide sequence ID" value="NZ_FNAN01000012.1"/>
</dbReference>
<proteinExistence type="predicted"/>
<gene>
    <name evidence="2" type="ORF">SAMN04487996_112192</name>
</gene>
<feature type="transmembrane region" description="Helical" evidence="1">
    <location>
        <begin position="7"/>
        <end position="24"/>
    </location>
</feature>
<organism evidence="2 3">
    <name type="scientific">Dyadobacter soli</name>
    <dbReference type="NCBI Taxonomy" id="659014"/>
    <lineage>
        <taxon>Bacteria</taxon>
        <taxon>Pseudomonadati</taxon>
        <taxon>Bacteroidota</taxon>
        <taxon>Cytophagia</taxon>
        <taxon>Cytophagales</taxon>
        <taxon>Spirosomataceae</taxon>
        <taxon>Dyadobacter</taxon>
    </lineage>
</organism>
<keyword evidence="1" id="KW-1133">Transmembrane helix</keyword>
<accession>A0A1G7NX10</accession>
<sequence>MTHHYRGVIHFVIFALFSTILLPGCREQSNEKEDVAGRRYSIYAMMRNGKEYIFQTDSLASGEINPEKSGAKVVPAPLYYELIVRDGQYYSIDRRAGSFVRYKIANGEFVRDMAIAMTGFSSIENYNWLSRDSLMILGYDDDARKVRYVKIHVPDLSITQGTVPIPAPFGNYNWLSIGFSQFLEGKLYIGYCYHTYTLDNYTTGDTMYTAVLDYPQLQSLKTLKDTRSVYPGGVNTRQGHSFVTENGDFYFISCPGIALGNYPEKPTGIFRIKKSQEEIDPAYFFNISASAIKNHGYGFWYVGNGKAIVRTERKGLYTGMKDHYKVPHFDFYLLDLEKQTTHRLPLPLDKGSSRQCVLVENGTVYITVNSENEGCYVWLLDPATGALKKGLKLSDDTEYILRLERLNDR</sequence>
<dbReference type="EMBL" id="FNAN01000012">
    <property type="protein sequence ID" value="SDF78628.1"/>
    <property type="molecule type" value="Genomic_DNA"/>
</dbReference>
<dbReference type="OrthoDB" id="736172at2"/>
<name>A0A1G7NX10_9BACT</name>
<dbReference type="InterPro" id="IPR025401">
    <property type="entry name" value="DUF4374"/>
</dbReference>
<evidence type="ECO:0000313" key="3">
    <source>
        <dbReference type="Proteomes" id="UP000198748"/>
    </source>
</evidence>
<protein>
    <recommendedName>
        <fullName evidence="4">DUF4374 domain-containing protein</fullName>
    </recommendedName>
</protein>
<keyword evidence="1" id="KW-0472">Membrane</keyword>
<dbReference type="InterPro" id="IPR011044">
    <property type="entry name" value="Quino_amine_DH_bsu"/>
</dbReference>
<evidence type="ECO:0000313" key="2">
    <source>
        <dbReference type="EMBL" id="SDF78628.1"/>
    </source>
</evidence>
<evidence type="ECO:0008006" key="4">
    <source>
        <dbReference type="Google" id="ProtNLM"/>
    </source>
</evidence>
<dbReference type="Pfam" id="PF14298">
    <property type="entry name" value="DUF4374"/>
    <property type="match status" value="1"/>
</dbReference>
<dbReference type="SUPFAM" id="SSF50969">
    <property type="entry name" value="YVTN repeat-like/Quinoprotein amine dehydrogenase"/>
    <property type="match status" value="1"/>
</dbReference>
<reference evidence="3" key="1">
    <citation type="submission" date="2016-10" db="EMBL/GenBank/DDBJ databases">
        <authorList>
            <person name="Varghese N."/>
            <person name="Submissions S."/>
        </authorList>
    </citation>
    <scope>NUCLEOTIDE SEQUENCE [LARGE SCALE GENOMIC DNA]</scope>
    <source>
        <strain evidence="3">DSM 25329</strain>
    </source>
</reference>
<keyword evidence="3" id="KW-1185">Reference proteome</keyword>
<dbReference type="AlphaFoldDB" id="A0A1G7NX10"/>
<keyword evidence="1" id="KW-0812">Transmembrane</keyword>
<dbReference type="Proteomes" id="UP000198748">
    <property type="component" value="Unassembled WGS sequence"/>
</dbReference>